<dbReference type="OrthoDB" id="5790773at2759"/>
<proteinExistence type="predicted"/>
<keyword evidence="2" id="KW-1185">Reference proteome</keyword>
<name>A0A9P1N8I7_9PELO</name>
<gene>
    <name evidence="1" type="ORF">CAMP_LOCUS17703</name>
</gene>
<dbReference type="InterPro" id="IPR036390">
    <property type="entry name" value="WH_DNA-bd_sf"/>
</dbReference>
<dbReference type="Proteomes" id="UP001152747">
    <property type="component" value="Unassembled WGS sequence"/>
</dbReference>
<protein>
    <submittedName>
        <fullName evidence="1">Uncharacterized protein</fullName>
    </submittedName>
</protein>
<reference evidence="1" key="1">
    <citation type="submission" date="2022-11" db="EMBL/GenBank/DDBJ databases">
        <authorList>
            <person name="Kikuchi T."/>
        </authorList>
    </citation>
    <scope>NUCLEOTIDE SEQUENCE</scope>
    <source>
        <strain evidence="1">PS1010</strain>
    </source>
</reference>
<dbReference type="EMBL" id="CANHGI010000006">
    <property type="protein sequence ID" value="CAI5455066.1"/>
    <property type="molecule type" value="Genomic_DNA"/>
</dbReference>
<dbReference type="AlphaFoldDB" id="A0A9P1N8I7"/>
<dbReference type="SUPFAM" id="SSF46785">
    <property type="entry name" value="Winged helix' DNA-binding domain"/>
    <property type="match status" value="1"/>
</dbReference>
<comment type="caution">
    <text evidence="1">The sequence shown here is derived from an EMBL/GenBank/DDBJ whole genome shotgun (WGS) entry which is preliminary data.</text>
</comment>
<evidence type="ECO:0000313" key="2">
    <source>
        <dbReference type="Proteomes" id="UP001152747"/>
    </source>
</evidence>
<evidence type="ECO:0000313" key="1">
    <source>
        <dbReference type="EMBL" id="CAI5455066.1"/>
    </source>
</evidence>
<accession>A0A9P1N8I7</accession>
<sequence>MLKYWDNFYDEVFCLRRNSFEYLWSFIFRLLMEPKACEIVTFIGDGLRFKILDFKTLALLYYHPNDTFIFTDKEITLLFRSALTKSQAIRNCWADSNDIYDFTRLREKELQFYSGFDLGELLDYAYCVRPLPDDNFNH</sequence>
<organism evidence="1 2">
    <name type="scientific">Caenorhabditis angaria</name>
    <dbReference type="NCBI Taxonomy" id="860376"/>
    <lineage>
        <taxon>Eukaryota</taxon>
        <taxon>Metazoa</taxon>
        <taxon>Ecdysozoa</taxon>
        <taxon>Nematoda</taxon>
        <taxon>Chromadorea</taxon>
        <taxon>Rhabditida</taxon>
        <taxon>Rhabditina</taxon>
        <taxon>Rhabditomorpha</taxon>
        <taxon>Rhabditoidea</taxon>
        <taxon>Rhabditidae</taxon>
        <taxon>Peloderinae</taxon>
        <taxon>Caenorhabditis</taxon>
    </lineage>
</organism>